<dbReference type="OrthoDB" id="427461at2759"/>
<evidence type="ECO:0000313" key="3">
    <source>
        <dbReference type="Proteomes" id="UP000654075"/>
    </source>
</evidence>
<feature type="non-terminal residue" evidence="2">
    <location>
        <position position="1"/>
    </location>
</feature>
<feature type="compositionally biased region" description="Polar residues" evidence="1">
    <location>
        <begin position="82"/>
        <end position="91"/>
    </location>
</feature>
<dbReference type="EMBL" id="CAJNNV010015731">
    <property type="protein sequence ID" value="CAE8603746.1"/>
    <property type="molecule type" value="Genomic_DNA"/>
</dbReference>
<keyword evidence="3" id="KW-1185">Reference proteome</keyword>
<reference evidence="2" key="1">
    <citation type="submission" date="2021-02" db="EMBL/GenBank/DDBJ databases">
        <authorList>
            <person name="Dougan E. K."/>
            <person name="Rhodes N."/>
            <person name="Thang M."/>
            <person name="Chan C."/>
        </authorList>
    </citation>
    <scope>NUCLEOTIDE SEQUENCE</scope>
</reference>
<feature type="compositionally biased region" description="Low complexity" evidence="1">
    <location>
        <begin position="188"/>
        <end position="206"/>
    </location>
</feature>
<proteinExistence type="predicted"/>
<name>A0A813EY37_POLGL</name>
<feature type="region of interest" description="Disordered" evidence="1">
    <location>
        <begin position="77"/>
        <end position="206"/>
    </location>
</feature>
<evidence type="ECO:0000256" key="1">
    <source>
        <dbReference type="SAM" id="MobiDB-lite"/>
    </source>
</evidence>
<gene>
    <name evidence="2" type="ORF">PGLA1383_LOCUS21951</name>
</gene>
<sequence length="206" mass="20919">RQARGLKDSAATLDPQVAELQKQVVEELEALTRQQSELGSAQVSVAELSKQVQGAVSGVSECQKATAALAERLDKLGAGQAGKTSEVSGSIASAMGSWAADASQVEKPPASSSEPPAALASLKSASSKEKPKVSGSITSAMGSWAAADGIQVRQPGAVKVESDDEESYGGEDFDDSVEEVSISAGAMPTEPVTATPTEPVTASAMK</sequence>
<dbReference type="AlphaFoldDB" id="A0A813EY37"/>
<accession>A0A813EY37</accession>
<comment type="caution">
    <text evidence="2">The sequence shown here is derived from an EMBL/GenBank/DDBJ whole genome shotgun (WGS) entry which is preliminary data.</text>
</comment>
<protein>
    <submittedName>
        <fullName evidence="2">Uncharacterized protein</fullName>
    </submittedName>
</protein>
<feature type="compositionally biased region" description="Low complexity" evidence="1">
    <location>
        <begin position="106"/>
        <end position="125"/>
    </location>
</feature>
<dbReference type="Proteomes" id="UP000654075">
    <property type="component" value="Unassembled WGS sequence"/>
</dbReference>
<feature type="compositionally biased region" description="Acidic residues" evidence="1">
    <location>
        <begin position="162"/>
        <end position="178"/>
    </location>
</feature>
<organism evidence="2 3">
    <name type="scientific">Polarella glacialis</name>
    <name type="common">Dinoflagellate</name>
    <dbReference type="NCBI Taxonomy" id="89957"/>
    <lineage>
        <taxon>Eukaryota</taxon>
        <taxon>Sar</taxon>
        <taxon>Alveolata</taxon>
        <taxon>Dinophyceae</taxon>
        <taxon>Suessiales</taxon>
        <taxon>Suessiaceae</taxon>
        <taxon>Polarella</taxon>
    </lineage>
</organism>
<evidence type="ECO:0000313" key="2">
    <source>
        <dbReference type="EMBL" id="CAE8603746.1"/>
    </source>
</evidence>